<name>A0AAU9C7D7_9BACT</name>
<protein>
    <submittedName>
        <fullName evidence="2">Uncharacterized protein</fullName>
    </submittedName>
</protein>
<gene>
    <name evidence="2" type="ORF">FUAX_03510</name>
</gene>
<reference evidence="2 3" key="1">
    <citation type="submission" date="2021-12" db="EMBL/GenBank/DDBJ databases">
        <title>Genome sequencing of bacteria with rrn-lacking chromosome and rrn-plasmid.</title>
        <authorList>
            <person name="Anda M."/>
            <person name="Iwasaki W."/>
        </authorList>
    </citation>
    <scope>NUCLEOTIDE SEQUENCE [LARGE SCALE GENOMIC DNA]</scope>
    <source>
        <strain evidence="2 3">DSM 100852</strain>
    </source>
</reference>
<feature type="region of interest" description="Disordered" evidence="1">
    <location>
        <begin position="45"/>
        <end position="81"/>
    </location>
</feature>
<accession>A0AAU9C7D7</accession>
<dbReference type="Proteomes" id="UP001348817">
    <property type="component" value="Chromosome"/>
</dbReference>
<evidence type="ECO:0000256" key="1">
    <source>
        <dbReference type="SAM" id="MobiDB-lite"/>
    </source>
</evidence>
<evidence type="ECO:0000313" key="3">
    <source>
        <dbReference type="Proteomes" id="UP001348817"/>
    </source>
</evidence>
<feature type="compositionally biased region" description="Polar residues" evidence="1">
    <location>
        <begin position="49"/>
        <end position="74"/>
    </location>
</feature>
<organism evidence="2 3">
    <name type="scientific">Fulvitalea axinellae</name>
    <dbReference type="NCBI Taxonomy" id="1182444"/>
    <lineage>
        <taxon>Bacteria</taxon>
        <taxon>Pseudomonadati</taxon>
        <taxon>Bacteroidota</taxon>
        <taxon>Cytophagia</taxon>
        <taxon>Cytophagales</taxon>
        <taxon>Persicobacteraceae</taxon>
        <taxon>Fulvitalea</taxon>
    </lineage>
</organism>
<dbReference type="KEGG" id="fax:FUAX_03510"/>
<dbReference type="AlphaFoldDB" id="A0AAU9C7D7"/>
<evidence type="ECO:0000313" key="2">
    <source>
        <dbReference type="EMBL" id="BDD07919.1"/>
    </source>
</evidence>
<keyword evidence="3" id="KW-1185">Reference proteome</keyword>
<sequence length="81" mass="9035">MSIFACDFFIRKLLSLPIQFFNLGVESEDACHLFGRKAGVLRRPGMLDNQESPHVSNRNTNSTPQKTQPSTGNLSVKKLSI</sequence>
<proteinExistence type="predicted"/>
<dbReference type="EMBL" id="AP025314">
    <property type="protein sequence ID" value="BDD07919.1"/>
    <property type="molecule type" value="Genomic_DNA"/>
</dbReference>